<gene>
    <name evidence="2" type="ORF">QYF68_01170</name>
</gene>
<accession>A0ABT8H846</accession>
<organism evidence="2 3">
    <name type="scientific">Mycolicibacterium austroafricanum</name>
    <name type="common">Mycobacterium austroafricanum</name>
    <dbReference type="NCBI Taxonomy" id="39687"/>
    <lineage>
        <taxon>Bacteria</taxon>
        <taxon>Bacillati</taxon>
        <taxon>Actinomycetota</taxon>
        <taxon>Actinomycetes</taxon>
        <taxon>Mycobacteriales</taxon>
        <taxon>Mycobacteriaceae</taxon>
        <taxon>Mycolicibacterium</taxon>
    </lineage>
</organism>
<dbReference type="Proteomes" id="UP001172687">
    <property type="component" value="Unassembled WGS sequence"/>
</dbReference>
<dbReference type="EMBL" id="JAUHTC010000007">
    <property type="protein sequence ID" value="MDN4516437.1"/>
    <property type="molecule type" value="Genomic_DNA"/>
</dbReference>
<proteinExistence type="predicted"/>
<protein>
    <recommendedName>
        <fullName evidence="4">ESX-1 secretion-associated protein</fullName>
    </recommendedName>
</protein>
<comment type="caution">
    <text evidence="2">The sequence shown here is derived from an EMBL/GenBank/DDBJ whole genome shotgun (WGS) entry which is preliminary data.</text>
</comment>
<feature type="compositionally biased region" description="Basic and acidic residues" evidence="1">
    <location>
        <begin position="195"/>
        <end position="221"/>
    </location>
</feature>
<evidence type="ECO:0008006" key="4">
    <source>
        <dbReference type="Google" id="ProtNLM"/>
    </source>
</evidence>
<feature type="region of interest" description="Disordered" evidence="1">
    <location>
        <begin position="174"/>
        <end position="239"/>
    </location>
</feature>
<sequence length="239" mass="24085">MATGGTPPLSVDPEELSAAGGALLESARELPQAPAPFNPVGNDPLSAAIIGQIPAVEAPIATQLPLIQAQATSTAQNVVSAAQVYAETDARNGAAIHEQMQSRLDPLGTGAGGGSLPSTAGGGADSLGMPMQMAGQMAQMPMQVMGAVAAVPQGIMQGAQQAGQQVQQMVGQFGDQGAKDGQKGTPSGELPTAATREEGAAAAEPHAERAPEPEEKTDTDGGQRPGRHRAAESDERIEL</sequence>
<evidence type="ECO:0000256" key="1">
    <source>
        <dbReference type="SAM" id="MobiDB-lite"/>
    </source>
</evidence>
<feature type="compositionally biased region" description="Basic and acidic residues" evidence="1">
    <location>
        <begin position="229"/>
        <end position="239"/>
    </location>
</feature>
<dbReference type="RefSeq" id="WP_036368688.1">
    <property type="nucleotide sequence ID" value="NZ_CP070380.1"/>
</dbReference>
<evidence type="ECO:0000313" key="2">
    <source>
        <dbReference type="EMBL" id="MDN4516437.1"/>
    </source>
</evidence>
<reference evidence="2" key="1">
    <citation type="submission" date="2023-07" db="EMBL/GenBank/DDBJ databases">
        <title>Degradation of tert-butanol by M. austroafricanum TBA100.</title>
        <authorList>
            <person name="Helbich S."/>
            <person name="Vainshtein Y."/>
        </authorList>
    </citation>
    <scope>NUCLEOTIDE SEQUENCE</scope>
    <source>
        <strain evidence="2">TBA100</strain>
    </source>
</reference>
<keyword evidence="3" id="KW-1185">Reference proteome</keyword>
<name>A0ABT8H846_MYCAO</name>
<evidence type="ECO:0000313" key="3">
    <source>
        <dbReference type="Proteomes" id="UP001172687"/>
    </source>
</evidence>